<gene>
    <name evidence="3" type="ORF">WMY93_033873</name>
</gene>
<feature type="compositionally biased region" description="Polar residues" evidence="1">
    <location>
        <begin position="67"/>
        <end position="81"/>
    </location>
</feature>
<dbReference type="Proteomes" id="UP001460270">
    <property type="component" value="Unassembled WGS sequence"/>
</dbReference>
<sequence length="127" mass="14168">MNRTQKALVYTEQRGCTVATEGQTQHSSHTKQHNGTTTELLKPQNHVSDPERESNTSQAGRPGIKQVLTSLRPQSHTQTEPGTCEGDNMSSKMEEFLHLPLNVYIIIIGIGLFVLLPCLIFCCCFIR</sequence>
<evidence type="ECO:0000256" key="2">
    <source>
        <dbReference type="SAM" id="Phobius"/>
    </source>
</evidence>
<evidence type="ECO:0000256" key="1">
    <source>
        <dbReference type="SAM" id="MobiDB-lite"/>
    </source>
</evidence>
<keyword evidence="2" id="KW-0472">Membrane</keyword>
<keyword evidence="2" id="KW-1133">Transmembrane helix</keyword>
<accession>A0AAW0MHG5</accession>
<feature type="compositionally biased region" description="Polar residues" evidence="1">
    <location>
        <begin position="20"/>
        <end position="39"/>
    </location>
</feature>
<feature type="region of interest" description="Disordered" evidence="1">
    <location>
        <begin position="17"/>
        <end position="89"/>
    </location>
</feature>
<protein>
    <submittedName>
        <fullName evidence="3">Uncharacterized protein</fullName>
    </submittedName>
</protein>
<dbReference type="AlphaFoldDB" id="A0AAW0MHG5"/>
<evidence type="ECO:0000313" key="3">
    <source>
        <dbReference type="EMBL" id="KAK7879347.1"/>
    </source>
</evidence>
<evidence type="ECO:0000313" key="4">
    <source>
        <dbReference type="Proteomes" id="UP001460270"/>
    </source>
</evidence>
<keyword evidence="4" id="KW-1185">Reference proteome</keyword>
<organism evidence="3 4">
    <name type="scientific">Mugilogobius chulae</name>
    <name type="common">yellowstripe goby</name>
    <dbReference type="NCBI Taxonomy" id="88201"/>
    <lineage>
        <taxon>Eukaryota</taxon>
        <taxon>Metazoa</taxon>
        <taxon>Chordata</taxon>
        <taxon>Craniata</taxon>
        <taxon>Vertebrata</taxon>
        <taxon>Euteleostomi</taxon>
        <taxon>Actinopterygii</taxon>
        <taxon>Neopterygii</taxon>
        <taxon>Teleostei</taxon>
        <taxon>Neoteleostei</taxon>
        <taxon>Acanthomorphata</taxon>
        <taxon>Gobiaria</taxon>
        <taxon>Gobiiformes</taxon>
        <taxon>Gobioidei</taxon>
        <taxon>Gobiidae</taxon>
        <taxon>Gobionellinae</taxon>
        <taxon>Mugilogobius</taxon>
    </lineage>
</organism>
<name>A0AAW0MHG5_9GOBI</name>
<comment type="caution">
    <text evidence="3">The sequence shown here is derived from an EMBL/GenBank/DDBJ whole genome shotgun (WGS) entry which is preliminary data.</text>
</comment>
<proteinExistence type="predicted"/>
<dbReference type="EMBL" id="JBBPFD010000279">
    <property type="protein sequence ID" value="KAK7879347.1"/>
    <property type="molecule type" value="Genomic_DNA"/>
</dbReference>
<feature type="transmembrane region" description="Helical" evidence="2">
    <location>
        <begin position="103"/>
        <end position="126"/>
    </location>
</feature>
<keyword evidence="2" id="KW-0812">Transmembrane</keyword>
<reference evidence="4" key="1">
    <citation type="submission" date="2024-04" db="EMBL/GenBank/DDBJ databases">
        <title>Salinicola lusitanus LLJ914,a marine bacterium isolated from the Okinawa Trough.</title>
        <authorList>
            <person name="Li J."/>
        </authorList>
    </citation>
    <scope>NUCLEOTIDE SEQUENCE [LARGE SCALE GENOMIC DNA]</scope>
</reference>